<accession>A1ZMH9</accession>
<dbReference type="AlphaFoldDB" id="A1ZMH9"/>
<name>A1ZMH9_MICM2</name>
<sequence length="185" mass="21363">MQNSTISTRNPNQMLGLWVEDVTYPALGVGQVQSYDAHRHSCIVERWQNPVINHLSFNGILYPYHRLQHARYHYVGRHGNTLYYVHHGTVWRMDFEPTPGIWSVADFAGAGTSFYERRAYTEAMHLEGGGDELTHDEAEMLISYWQYSGELEGLIPYLIPCEHHERSSLGQYLSELRQTYAMVVA</sequence>
<dbReference type="RefSeq" id="WP_002698066.1">
    <property type="nucleotide sequence ID" value="NZ_AAWS01000016.1"/>
</dbReference>
<evidence type="ECO:0000313" key="2">
    <source>
        <dbReference type="Proteomes" id="UP000004095"/>
    </source>
</evidence>
<proteinExistence type="predicted"/>
<protein>
    <submittedName>
        <fullName evidence="1">Uncharacterized protein</fullName>
    </submittedName>
</protein>
<dbReference type="Proteomes" id="UP000004095">
    <property type="component" value="Unassembled WGS sequence"/>
</dbReference>
<comment type="caution">
    <text evidence="1">The sequence shown here is derived from an EMBL/GenBank/DDBJ whole genome shotgun (WGS) entry which is preliminary data.</text>
</comment>
<evidence type="ECO:0000313" key="1">
    <source>
        <dbReference type="EMBL" id="EAY28359.1"/>
    </source>
</evidence>
<reference evidence="1 2" key="1">
    <citation type="submission" date="2007-01" db="EMBL/GenBank/DDBJ databases">
        <authorList>
            <person name="Haygood M."/>
            <person name="Podell S."/>
            <person name="Anderson C."/>
            <person name="Hopkinson B."/>
            <person name="Roe K."/>
            <person name="Barbeau K."/>
            <person name="Gaasterland T."/>
            <person name="Ferriera S."/>
            <person name="Johnson J."/>
            <person name="Kravitz S."/>
            <person name="Beeson K."/>
            <person name="Sutton G."/>
            <person name="Rogers Y.-H."/>
            <person name="Friedman R."/>
            <person name="Frazier M."/>
            <person name="Venter J.C."/>
        </authorList>
    </citation>
    <scope>NUCLEOTIDE SEQUENCE [LARGE SCALE GENOMIC DNA]</scope>
    <source>
        <strain evidence="1 2">ATCC 23134</strain>
    </source>
</reference>
<organism evidence="1 2">
    <name type="scientific">Microscilla marina ATCC 23134</name>
    <dbReference type="NCBI Taxonomy" id="313606"/>
    <lineage>
        <taxon>Bacteria</taxon>
        <taxon>Pseudomonadati</taxon>
        <taxon>Bacteroidota</taxon>
        <taxon>Cytophagia</taxon>
        <taxon>Cytophagales</taxon>
        <taxon>Microscillaceae</taxon>
        <taxon>Microscilla</taxon>
    </lineage>
</organism>
<keyword evidence="2" id="KW-1185">Reference proteome</keyword>
<dbReference type="EMBL" id="AAWS01000016">
    <property type="protein sequence ID" value="EAY28359.1"/>
    <property type="molecule type" value="Genomic_DNA"/>
</dbReference>
<gene>
    <name evidence="1" type="ORF">M23134_03911</name>
</gene>